<name>A0A6F8PWC4_9GAMM</name>
<dbReference type="EMBL" id="AP021889">
    <property type="protein sequence ID" value="BBP46304.1"/>
    <property type="molecule type" value="Genomic_DNA"/>
</dbReference>
<feature type="transmembrane region" description="Helical" evidence="1">
    <location>
        <begin position="497"/>
        <end position="515"/>
    </location>
</feature>
<dbReference type="InterPro" id="IPR012931">
    <property type="entry name" value="TraG_N_Proteobacteria"/>
</dbReference>
<dbReference type="AlphaFoldDB" id="A0A6F8PWC4"/>
<protein>
    <recommendedName>
        <fullName evidence="2">TraG N-terminal Proteobacteria domain-containing protein</fullName>
    </recommendedName>
</protein>
<organism evidence="3 4">
    <name type="scientific">Thiosulfatimonas sediminis</name>
    <dbReference type="NCBI Taxonomy" id="2675054"/>
    <lineage>
        <taxon>Bacteria</taxon>
        <taxon>Pseudomonadati</taxon>
        <taxon>Pseudomonadota</taxon>
        <taxon>Gammaproteobacteria</taxon>
        <taxon>Thiotrichales</taxon>
        <taxon>Piscirickettsiaceae</taxon>
        <taxon>Thiosulfatimonas</taxon>
    </lineage>
</organism>
<evidence type="ECO:0000256" key="1">
    <source>
        <dbReference type="SAM" id="Phobius"/>
    </source>
</evidence>
<evidence type="ECO:0000259" key="2">
    <source>
        <dbReference type="Pfam" id="PF07916"/>
    </source>
</evidence>
<feature type="transmembrane region" description="Helical" evidence="1">
    <location>
        <begin position="424"/>
        <end position="446"/>
    </location>
</feature>
<feature type="domain" description="TraG N-terminal Proteobacteria" evidence="2">
    <location>
        <begin position="37"/>
        <end position="540"/>
    </location>
</feature>
<feature type="transmembrane region" description="Helical" evidence="1">
    <location>
        <begin position="65"/>
        <end position="81"/>
    </location>
</feature>
<accession>A0A6F8PWC4</accession>
<reference evidence="4" key="1">
    <citation type="submission" date="2019-11" db="EMBL/GenBank/DDBJ databases">
        <title>Isolation and characterization of two novel species in the genus Thiomicrorhabdus.</title>
        <authorList>
            <person name="Mochizuki J."/>
            <person name="Kojima H."/>
            <person name="Fukui M."/>
        </authorList>
    </citation>
    <scope>NUCLEOTIDE SEQUENCE [LARGE SCALE GENOMIC DNA]</scope>
    <source>
        <strain evidence="4">aks77</strain>
    </source>
</reference>
<sequence length="585" mass="64594">MYSENYLEVILTSVGWDFYSKVTYFIWALNLHLVPLILIMLNNWRSTLSSQEMGTASVVEMRRNFFDVGIAMGVILLFWMPNAATTYKPAEYIEQIQNANVSQSENPEENAQKFTAAQQNMGVTADEIPIPPGWFVIINSTKAAVNQLKEWLDFSKQASAMFAVMGSMKVDDPKVQDELNRFISSCYLPAMARYQNRGDIPVGELSQKDIRFVGNSVFLTTPGLYKACTQQNINDGMCLGDPLTMPVEYAEQSGIETTFTNSSAQDQNGRDLTSTSTPSCYQWWTANNDDDHYKSVIYEHPGLRDTTFDAVANDAMSMDDLGDKVDGLVWYASKNTADFLDWTESNFGVGDSSTAKDLTIQMAMRNGTHELIADPDEPNPVGIEEKTKQAIVDGANWVSDIAVFFSAIKWATIFSTILRALEPGLMMIQAGLIFGSLMFMAFTLPISGFSAGSVIKHAMFILGALMLPLIWHVASMMQEGLIRILYPDAYNLLDLDISLKSMLFMIFLFTLYFILPTVFMRMMSLSGYETAQATSEAISGLSNPGRSGGSFVAGKATGLVGSQTSKAAKGVGGAYTGFVNKYNPK</sequence>
<dbReference type="KEGG" id="tse:THMIRHAS_16770"/>
<gene>
    <name evidence="3" type="ORF">THMIRHAS_16770</name>
</gene>
<feature type="transmembrane region" description="Helical" evidence="1">
    <location>
        <begin position="458"/>
        <end position="477"/>
    </location>
</feature>
<evidence type="ECO:0000313" key="4">
    <source>
        <dbReference type="Proteomes" id="UP000501726"/>
    </source>
</evidence>
<dbReference type="Pfam" id="PF07916">
    <property type="entry name" value="TraG_N"/>
    <property type="match status" value="1"/>
</dbReference>
<keyword evidence="4" id="KW-1185">Reference proteome</keyword>
<keyword evidence="1" id="KW-1133">Transmembrane helix</keyword>
<keyword evidence="1" id="KW-0472">Membrane</keyword>
<feature type="transmembrane region" description="Helical" evidence="1">
    <location>
        <begin position="24"/>
        <end position="44"/>
    </location>
</feature>
<keyword evidence="1" id="KW-0812">Transmembrane</keyword>
<proteinExistence type="predicted"/>
<dbReference type="RefSeq" id="WP_173272791.1">
    <property type="nucleotide sequence ID" value="NZ_AP021889.1"/>
</dbReference>
<dbReference type="Proteomes" id="UP000501726">
    <property type="component" value="Chromosome"/>
</dbReference>
<evidence type="ECO:0000313" key="3">
    <source>
        <dbReference type="EMBL" id="BBP46304.1"/>
    </source>
</evidence>